<name>A0A5J4Z3H2_PORPP</name>
<dbReference type="InterPro" id="IPR011332">
    <property type="entry name" value="Ribosomal_zn-bd"/>
</dbReference>
<evidence type="ECO:0000256" key="3">
    <source>
        <dbReference type="ARBA" id="ARBA00023274"/>
    </source>
</evidence>
<dbReference type="GO" id="GO:0003735">
    <property type="term" value="F:structural constituent of ribosome"/>
    <property type="evidence" value="ECO:0007669"/>
    <property type="project" value="InterPro"/>
</dbReference>
<keyword evidence="2 4" id="KW-0689">Ribosomal protein</keyword>
<dbReference type="NCBIfam" id="NF001860">
    <property type="entry name" value="PRK00595.1"/>
    <property type="match status" value="1"/>
</dbReference>
<dbReference type="PANTHER" id="PTHR15238">
    <property type="entry name" value="54S RIBOSOMAL PROTEIN L39, MITOCHONDRIAL"/>
    <property type="match status" value="1"/>
</dbReference>
<dbReference type="InterPro" id="IPR038584">
    <property type="entry name" value="Ribosomal_bL33_sf"/>
</dbReference>
<dbReference type="Pfam" id="PF00471">
    <property type="entry name" value="Ribosomal_L33"/>
    <property type="match status" value="1"/>
</dbReference>
<gene>
    <name evidence="4" type="ORF">FVE85_5347</name>
</gene>
<organism evidence="4 5">
    <name type="scientific">Porphyridium purpureum</name>
    <name type="common">Red alga</name>
    <name type="synonym">Porphyridium cruentum</name>
    <dbReference type="NCBI Taxonomy" id="35688"/>
    <lineage>
        <taxon>Eukaryota</taxon>
        <taxon>Rhodophyta</taxon>
        <taxon>Bangiophyceae</taxon>
        <taxon>Porphyridiales</taxon>
        <taxon>Porphyridiaceae</taxon>
        <taxon>Porphyridium</taxon>
    </lineage>
</organism>
<dbReference type="SUPFAM" id="SSF57829">
    <property type="entry name" value="Zn-binding ribosomal proteins"/>
    <property type="match status" value="1"/>
</dbReference>
<evidence type="ECO:0000256" key="1">
    <source>
        <dbReference type="ARBA" id="ARBA00007596"/>
    </source>
</evidence>
<keyword evidence="3" id="KW-0687">Ribonucleoprotein</keyword>
<dbReference type="Gene3D" id="2.20.28.120">
    <property type="entry name" value="Ribosomal protein L33"/>
    <property type="match status" value="1"/>
</dbReference>
<dbReference type="EMBL" id="VRMN01000001">
    <property type="protein sequence ID" value="KAA8497762.1"/>
    <property type="molecule type" value="Genomic_DNA"/>
</dbReference>
<evidence type="ECO:0000313" key="4">
    <source>
        <dbReference type="EMBL" id="KAA8497762.1"/>
    </source>
</evidence>
<dbReference type="PANTHER" id="PTHR15238:SF1">
    <property type="entry name" value="LARGE RIBOSOMAL SUBUNIT PROTEIN BL33M"/>
    <property type="match status" value="1"/>
</dbReference>
<evidence type="ECO:0000256" key="2">
    <source>
        <dbReference type="ARBA" id="ARBA00022980"/>
    </source>
</evidence>
<comment type="caution">
    <text evidence="4">The sequence shown here is derived from an EMBL/GenBank/DDBJ whole genome shotgun (WGS) entry which is preliminary data.</text>
</comment>
<sequence length="129" mass="14893">MAPKRKTFLVKLVSLAGTGYSYVARRNPKNVPQKLKLMKHDPIVNKHVLFVEQKLRYITCFPSGQNELSGLKDHCYVHLCKQDAAQRLHFMLLMGLSRKDAVPAAEIIVCAHQPWMKECMRQVMEKKIM</sequence>
<dbReference type="Proteomes" id="UP000324585">
    <property type="component" value="Unassembled WGS sequence"/>
</dbReference>
<dbReference type="GO" id="GO:0015934">
    <property type="term" value="C:large ribosomal subunit"/>
    <property type="evidence" value="ECO:0007669"/>
    <property type="project" value="TreeGrafter"/>
</dbReference>
<reference evidence="5" key="1">
    <citation type="journal article" date="2019" name="Nat. Commun.">
        <title>Expansion of phycobilisome linker gene families in mesophilic red algae.</title>
        <authorList>
            <person name="Lee J."/>
            <person name="Kim D."/>
            <person name="Bhattacharya D."/>
            <person name="Yoon H.S."/>
        </authorList>
    </citation>
    <scope>NUCLEOTIDE SEQUENCE [LARGE SCALE GENOMIC DNA]</scope>
    <source>
        <strain evidence="5">CCMP 1328</strain>
    </source>
</reference>
<proteinExistence type="inferred from homology"/>
<dbReference type="OrthoDB" id="275534at2759"/>
<accession>A0A5J4Z3H2</accession>
<dbReference type="NCBIfam" id="TIGR01023">
    <property type="entry name" value="rpmG_bact"/>
    <property type="match status" value="1"/>
</dbReference>
<dbReference type="GO" id="GO:0005737">
    <property type="term" value="C:cytoplasm"/>
    <property type="evidence" value="ECO:0007669"/>
    <property type="project" value="UniProtKB-ARBA"/>
</dbReference>
<dbReference type="AlphaFoldDB" id="A0A5J4Z3H2"/>
<protein>
    <submittedName>
        <fullName evidence="4">50S ribosomal protein L33</fullName>
    </submittedName>
</protein>
<dbReference type="GO" id="GO:0006412">
    <property type="term" value="P:translation"/>
    <property type="evidence" value="ECO:0007669"/>
    <property type="project" value="InterPro"/>
</dbReference>
<comment type="similarity">
    <text evidence="1">Belongs to the bacterial ribosomal protein bL33 family.</text>
</comment>
<evidence type="ECO:0000313" key="5">
    <source>
        <dbReference type="Proteomes" id="UP000324585"/>
    </source>
</evidence>
<dbReference type="InterPro" id="IPR001705">
    <property type="entry name" value="Ribosomal_bL33"/>
</dbReference>
<keyword evidence="5" id="KW-1185">Reference proteome</keyword>